<accession>D5EP42</accession>
<gene>
    <name evidence="1" type="ordered locus">Caka_2536</name>
</gene>
<name>D5EP42_CORAD</name>
<evidence type="ECO:0000313" key="2">
    <source>
        <dbReference type="Proteomes" id="UP000000925"/>
    </source>
</evidence>
<dbReference type="RefSeq" id="WP_013044274.1">
    <property type="nucleotide sequence ID" value="NC_014008.1"/>
</dbReference>
<organism evidence="1 2">
    <name type="scientific">Coraliomargarita akajimensis (strain DSM 45221 / IAM 15411 / JCM 23193 / KCTC 12865 / 04OKA010-24)</name>
    <dbReference type="NCBI Taxonomy" id="583355"/>
    <lineage>
        <taxon>Bacteria</taxon>
        <taxon>Pseudomonadati</taxon>
        <taxon>Verrucomicrobiota</taxon>
        <taxon>Opitutia</taxon>
        <taxon>Puniceicoccales</taxon>
        <taxon>Coraliomargaritaceae</taxon>
        <taxon>Coraliomargarita</taxon>
    </lineage>
</organism>
<evidence type="ECO:0008006" key="3">
    <source>
        <dbReference type="Google" id="ProtNLM"/>
    </source>
</evidence>
<proteinExistence type="predicted"/>
<sequence length="296" mass="34744">MVVDIFYKTYAGDFQFLRHSLRALRHKASGFRDVVIVTDPGELEVVREIVAESGLSSVRVFELPQSELDQARKLHRQAGAFVWVMRRSLLKRLHRLNLLKEPPLLRSAKTIRIGYEIQKAVKCDWTRWSDADAVLQLDSDMILTAELSVDSLMDQGRPFWFREAWDRKFRRDAGQVAADTWKSGTDWFYEISDSRHAYMCFPGFLLTRELTERFARHVRARCNGDFLELYLNRAYPNLSEYELLGYYADHFELEQPYCFKDAELDQSFRLPIRQFWSWGGFSDAVQDEIRTMEVGA</sequence>
<dbReference type="OrthoDB" id="4105577at2"/>
<dbReference type="EMBL" id="CP001998">
    <property type="protein sequence ID" value="ADE55552.1"/>
    <property type="molecule type" value="Genomic_DNA"/>
</dbReference>
<dbReference type="AlphaFoldDB" id="D5EP42"/>
<dbReference type="HOGENOM" id="CLU_939131_0_0_0"/>
<dbReference type="KEGG" id="caa:Caka_2536"/>
<dbReference type="STRING" id="583355.Caka_2536"/>
<reference evidence="1 2" key="1">
    <citation type="journal article" date="2010" name="Stand. Genomic Sci.">
        <title>Complete genome sequence of Coraliomargarita akajimensis type strain (04OKA010-24).</title>
        <authorList>
            <person name="Mavromatis K."/>
            <person name="Abt B."/>
            <person name="Brambilla E."/>
            <person name="Lapidus A."/>
            <person name="Copeland A."/>
            <person name="Deshpande S."/>
            <person name="Nolan M."/>
            <person name="Lucas S."/>
            <person name="Tice H."/>
            <person name="Cheng J.F."/>
            <person name="Han C."/>
            <person name="Detter J.C."/>
            <person name="Woyke T."/>
            <person name="Goodwin L."/>
            <person name="Pitluck S."/>
            <person name="Held B."/>
            <person name="Brettin T."/>
            <person name="Tapia R."/>
            <person name="Ivanova N."/>
            <person name="Mikhailova N."/>
            <person name="Pati A."/>
            <person name="Liolios K."/>
            <person name="Chen A."/>
            <person name="Palaniappan K."/>
            <person name="Land M."/>
            <person name="Hauser L."/>
            <person name="Chang Y.J."/>
            <person name="Jeffries C.D."/>
            <person name="Rohde M."/>
            <person name="Goker M."/>
            <person name="Bristow J."/>
            <person name="Eisen J.A."/>
            <person name="Markowitz V."/>
            <person name="Hugenholtz P."/>
            <person name="Klenk H.P."/>
            <person name="Kyrpides N.C."/>
        </authorList>
    </citation>
    <scope>NUCLEOTIDE SEQUENCE [LARGE SCALE GENOMIC DNA]</scope>
    <source>
        <strain evidence="2">DSM 45221 / IAM 15411 / JCM 23193 / KCTC 12865</strain>
    </source>
</reference>
<protein>
    <recommendedName>
        <fullName evidence="3">Glycosyl transferase family 8</fullName>
    </recommendedName>
</protein>
<dbReference type="Proteomes" id="UP000000925">
    <property type="component" value="Chromosome"/>
</dbReference>
<evidence type="ECO:0000313" key="1">
    <source>
        <dbReference type="EMBL" id="ADE55552.1"/>
    </source>
</evidence>
<keyword evidence="2" id="KW-1185">Reference proteome</keyword>